<dbReference type="Gene3D" id="3.40.50.970">
    <property type="match status" value="1"/>
</dbReference>
<dbReference type="EMBL" id="DSTX01000002">
    <property type="protein sequence ID" value="HFK20180.1"/>
    <property type="molecule type" value="Genomic_DNA"/>
</dbReference>
<dbReference type="Gene3D" id="3.40.50.920">
    <property type="match status" value="1"/>
</dbReference>
<reference evidence="5" key="1">
    <citation type="journal article" date="2020" name="mSystems">
        <title>Genome- and Community-Level Interaction Insights into Carbon Utilization and Element Cycling Functions of Hydrothermarchaeota in Hydrothermal Sediment.</title>
        <authorList>
            <person name="Zhou Z."/>
            <person name="Liu Y."/>
            <person name="Xu W."/>
            <person name="Pan J."/>
            <person name="Luo Z.H."/>
            <person name="Li M."/>
        </authorList>
    </citation>
    <scope>NUCLEOTIDE SEQUENCE [LARGE SCALE GENOMIC DNA]</scope>
    <source>
        <strain evidence="5">SpSt-468</strain>
    </source>
</reference>
<dbReference type="AlphaFoldDB" id="A0A7C3ESD2"/>
<evidence type="ECO:0000259" key="3">
    <source>
        <dbReference type="Pfam" id="PF01855"/>
    </source>
</evidence>
<dbReference type="InterPro" id="IPR002880">
    <property type="entry name" value="Pyrv_Fd/Flavodoxin_OxRdtase_N"/>
</dbReference>
<evidence type="ECO:0000313" key="5">
    <source>
        <dbReference type="EMBL" id="HFK20180.1"/>
    </source>
</evidence>
<dbReference type="InterPro" id="IPR029061">
    <property type="entry name" value="THDP-binding"/>
</dbReference>
<dbReference type="FunFam" id="3.40.50.970:FF:000012">
    <property type="entry name" value="Pyruvate:ferredoxin (Flavodoxin) oxidoreductase"/>
    <property type="match status" value="1"/>
</dbReference>
<gene>
    <name evidence="5" type="primary">porA</name>
    <name evidence="5" type="ORF">ENS19_02765</name>
</gene>
<accession>A0A7C3ESD2</accession>
<dbReference type="PANTHER" id="PTHR32154:SF0">
    <property type="entry name" value="PYRUVATE-FLAVODOXIN OXIDOREDUCTASE-RELATED"/>
    <property type="match status" value="1"/>
</dbReference>
<dbReference type="PANTHER" id="PTHR32154">
    <property type="entry name" value="PYRUVATE-FLAVODOXIN OXIDOREDUCTASE-RELATED"/>
    <property type="match status" value="1"/>
</dbReference>
<protein>
    <submittedName>
        <fullName evidence="5">Pyruvate ferredoxin oxidoreductase</fullName>
    </submittedName>
</protein>
<feature type="domain" description="Pyruvate flavodoxin/ferredoxin oxidoreductase pyrimidine binding" evidence="3">
    <location>
        <begin position="10"/>
        <end position="230"/>
    </location>
</feature>
<name>A0A7C3ESD2_9CREN</name>
<keyword evidence="2" id="KW-0560">Oxidoreductase</keyword>
<evidence type="ECO:0000256" key="1">
    <source>
        <dbReference type="ARBA" id="ARBA00011595"/>
    </source>
</evidence>
<dbReference type="GO" id="GO:0019752">
    <property type="term" value="P:carboxylic acid metabolic process"/>
    <property type="evidence" value="ECO:0007669"/>
    <property type="project" value="UniProtKB-ARBA"/>
</dbReference>
<sequence length="382" mass="41832">MSGNYAIAYAVKMADVDVIAAYPITPQTTIVEKLSEYVANGELDADYINVESEHSAMSACVGASLTGARVFTATASQGLAFMHEVLFMASALRTPMVMANVNRALSAPLNIWNDHSDAMAERDSGWIQLWASSAQDALDLTIMAFKIGESERLPVMVNLDGFILSHTYEPIDLPDTEKVRKYIPSRPLTNRLSPKTAFSIGVVGPPEYYYEMKYQAVDAIEKSRSKIKDVYAEYEKTFGRRYKDIETYGIEDAEIVLVTMGAMTGSARIVSEEMKAAGIKAGVISIRTFRPFPSEELLDLASGLKGIGIMDRATTPGGPSNPLFADVASCLYSSSRVPLQGFVAGLGGRDITLDDFRMMFRETDRASKEGRGRSPIYVGLRE</sequence>
<evidence type="ECO:0000256" key="2">
    <source>
        <dbReference type="ARBA" id="ARBA00023002"/>
    </source>
</evidence>
<dbReference type="SUPFAM" id="SSF52518">
    <property type="entry name" value="Thiamin diphosphate-binding fold (THDP-binding)"/>
    <property type="match status" value="1"/>
</dbReference>
<comment type="caution">
    <text evidence="5">The sequence shown here is derived from an EMBL/GenBank/DDBJ whole genome shotgun (WGS) entry which is preliminary data.</text>
</comment>
<dbReference type="SUPFAM" id="SSF52922">
    <property type="entry name" value="TK C-terminal domain-like"/>
    <property type="match status" value="1"/>
</dbReference>
<dbReference type="FunFam" id="3.40.50.920:FF:000010">
    <property type="entry name" value="Pyruvate ferredoxin oxidoreductase, alpha subunit"/>
    <property type="match status" value="1"/>
</dbReference>
<dbReference type="GO" id="GO:0006979">
    <property type="term" value="P:response to oxidative stress"/>
    <property type="evidence" value="ECO:0007669"/>
    <property type="project" value="TreeGrafter"/>
</dbReference>
<feature type="domain" description="Pyruvate:ferredoxin oxidoreductase core" evidence="4">
    <location>
        <begin position="253"/>
        <end position="355"/>
    </location>
</feature>
<comment type="subunit">
    <text evidence="1">Heterotetramer of one alpha, one beta, one delta and one gamma chain.</text>
</comment>
<dbReference type="GO" id="GO:0044272">
    <property type="term" value="P:sulfur compound biosynthetic process"/>
    <property type="evidence" value="ECO:0007669"/>
    <property type="project" value="UniProtKB-ARBA"/>
</dbReference>
<proteinExistence type="predicted"/>
<dbReference type="InterPro" id="IPR009014">
    <property type="entry name" value="Transketo_C/PFOR_II"/>
</dbReference>
<dbReference type="CDD" id="cd07034">
    <property type="entry name" value="TPP_PYR_PFOR_IOR-alpha_like"/>
    <property type="match status" value="1"/>
</dbReference>
<organism evidence="5">
    <name type="scientific">Candidatus Methanomethylicus mesodigestus</name>
    <dbReference type="NCBI Taxonomy" id="1867258"/>
    <lineage>
        <taxon>Archaea</taxon>
        <taxon>Thermoproteota</taxon>
        <taxon>Methanosuratincolia</taxon>
        <taxon>Candidatus Methanomethylicales</taxon>
        <taxon>Candidatus Methanomethylicaceae</taxon>
        <taxon>Candidatus Methanomethylicus</taxon>
    </lineage>
</organism>
<dbReference type="InterPro" id="IPR050722">
    <property type="entry name" value="Pyruvate:ferred/Flavod_OxRd"/>
</dbReference>
<evidence type="ECO:0000259" key="4">
    <source>
        <dbReference type="Pfam" id="PF17147"/>
    </source>
</evidence>
<keyword evidence="5" id="KW-0670">Pyruvate</keyword>
<dbReference type="InterPro" id="IPR033412">
    <property type="entry name" value="PFOR_II"/>
</dbReference>
<dbReference type="Pfam" id="PF17147">
    <property type="entry name" value="PFOR_II"/>
    <property type="match status" value="1"/>
</dbReference>
<dbReference type="GO" id="GO:0016903">
    <property type="term" value="F:oxidoreductase activity, acting on the aldehyde or oxo group of donors"/>
    <property type="evidence" value="ECO:0007669"/>
    <property type="project" value="UniProtKB-ARBA"/>
</dbReference>
<dbReference type="Pfam" id="PF01855">
    <property type="entry name" value="POR_N"/>
    <property type="match status" value="1"/>
</dbReference>